<keyword evidence="5" id="KW-1185">Reference proteome</keyword>
<feature type="domain" description="Transglycosylase SLT" evidence="3">
    <location>
        <begin position="60"/>
        <end position="164"/>
    </location>
</feature>
<dbReference type="InterPro" id="IPR000189">
    <property type="entry name" value="Transglyc_AS"/>
</dbReference>
<dbReference type="InterPro" id="IPR008258">
    <property type="entry name" value="Transglycosylase_SLT_dom_1"/>
</dbReference>
<dbReference type="Proteomes" id="UP000614287">
    <property type="component" value="Unassembled WGS sequence"/>
</dbReference>
<keyword evidence="2" id="KW-0812">Transmembrane</keyword>
<comment type="similarity">
    <text evidence="1">Belongs to the transglycosylase Slt family.</text>
</comment>
<evidence type="ECO:0000256" key="1">
    <source>
        <dbReference type="ARBA" id="ARBA00007734"/>
    </source>
</evidence>
<dbReference type="PANTHER" id="PTHR37423:SF2">
    <property type="entry name" value="MEMBRANE-BOUND LYTIC MUREIN TRANSGLYCOSYLASE C"/>
    <property type="match status" value="1"/>
</dbReference>
<dbReference type="InterPro" id="IPR023346">
    <property type="entry name" value="Lysozyme-like_dom_sf"/>
</dbReference>
<evidence type="ECO:0000313" key="4">
    <source>
        <dbReference type="EMBL" id="GHA68174.1"/>
    </source>
</evidence>
<dbReference type="GO" id="GO:0000270">
    <property type="term" value="P:peptidoglycan metabolic process"/>
    <property type="evidence" value="ECO:0007669"/>
    <property type="project" value="InterPro"/>
</dbReference>
<dbReference type="PROSITE" id="PS00922">
    <property type="entry name" value="TRANSGLYCOSYLASE"/>
    <property type="match status" value="1"/>
</dbReference>
<dbReference type="Pfam" id="PF01464">
    <property type="entry name" value="SLT"/>
    <property type="match status" value="1"/>
</dbReference>
<keyword evidence="2" id="KW-0472">Membrane</keyword>
<dbReference type="GO" id="GO:0016020">
    <property type="term" value="C:membrane"/>
    <property type="evidence" value="ECO:0007669"/>
    <property type="project" value="InterPro"/>
</dbReference>
<dbReference type="AlphaFoldDB" id="A0A8J3FXW8"/>
<reference evidence="4" key="1">
    <citation type="journal article" date="2014" name="Int. J. Syst. Evol. Microbiol.">
        <title>Complete genome sequence of Corynebacterium casei LMG S-19264T (=DSM 44701T), isolated from a smear-ripened cheese.</title>
        <authorList>
            <consortium name="US DOE Joint Genome Institute (JGI-PGF)"/>
            <person name="Walter F."/>
            <person name="Albersmeier A."/>
            <person name="Kalinowski J."/>
            <person name="Ruckert C."/>
        </authorList>
    </citation>
    <scope>NUCLEOTIDE SEQUENCE</scope>
    <source>
        <strain evidence="4">KCTC 32501</strain>
    </source>
</reference>
<accession>A0A8J3FXW8</accession>
<feature type="transmembrane region" description="Helical" evidence="2">
    <location>
        <begin position="12"/>
        <end position="33"/>
    </location>
</feature>
<reference evidence="4" key="2">
    <citation type="submission" date="2020-09" db="EMBL/GenBank/DDBJ databases">
        <authorList>
            <person name="Sun Q."/>
            <person name="Kim S."/>
        </authorList>
    </citation>
    <scope>NUCLEOTIDE SEQUENCE</scope>
    <source>
        <strain evidence="4">KCTC 32501</strain>
    </source>
</reference>
<organism evidence="4 5">
    <name type="scientific">Formosimonas limnophila</name>
    <dbReference type="NCBI Taxonomy" id="1384487"/>
    <lineage>
        <taxon>Bacteria</taxon>
        <taxon>Pseudomonadati</taxon>
        <taxon>Pseudomonadota</taxon>
        <taxon>Betaproteobacteria</taxon>
        <taxon>Burkholderiales</taxon>
        <taxon>Burkholderiaceae</taxon>
        <taxon>Formosimonas</taxon>
    </lineage>
</organism>
<dbReference type="RefSeq" id="WP_189491448.1">
    <property type="nucleotide sequence ID" value="NZ_BMZG01000003.1"/>
</dbReference>
<dbReference type="EMBL" id="BMZG01000003">
    <property type="protein sequence ID" value="GHA68174.1"/>
    <property type="molecule type" value="Genomic_DNA"/>
</dbReference>
<dbReference type="PANTHER" id="PTHR37423">
    <property type="entry name" value="SOLUBLE LYTIC MUREIN TRANSGLYCOSYLASE-RELATED"/>
    <property type="match status" value="1"/>
</dbReference>
<evidence type="ECO:0000259" key="3">
    <source>
        <dbReference type="Pfam" id="PF01464"/>
    </source>
</evidence>
<keyword evidence="2" id="KW-1133">Transmembrane helix</keyword>
<name>A0A8J3FXW8_9BURK</name>
<sequence>MSKITTQTPKKFIQRVLILVTIIACALMMWPILKELGYQSGDDTVAEKIYDWRDKLELEKLEKQNNLPKGLLSAVMHQESAGDPNATSHAGAKGLFQFMSPTARDLGLKDRTHPEHSAKAAAEYLDQLYNRYNKNLELTLAAYNWGLGNVDQYIKPKNKGSTYERFKLSKMPAETQNYIARIKKLRTTYYLR</sequence>
<dbReference type="SUPFAM" id="SSF53955">
    <property type="entry name" value="Lysozyme-like"/>
    <property type="match status" value="1"/>
</dbReference>
<proteinExistence type="inferred from homology"/>
<dbReference type="CDD" id="cd00254">
    <property type="entry name" value="LT-like"/>
    <property type="match status" value="1"/>
</dbReference>
<comment type="caution">
    <text evidence="4">The sequence shown here is derived from an EMBL/GenBank/DDBJ whole genome shotgun (WGS) entry which is preliminary data.</text>
</comment>
<dbReference type="GO" id="GO:0008933">
    <property type="term" value="F:peptidoglycan lytic transglycosylase activity"/>
    <property type="evidence" value="ECO:0007669"/>
    <property type="project" value="InterPro"/>
</dbReference>
<evidence type="ECO:0000256" key="2">
    <source>
        <dbReference type="SAM" id="Phobius"/>
    </source>
</evidence>
<gene>
    <name evidence="4" type="ORF">GCM10009007_06040</name>
</gene>
<evidence type="ECO:0000313" key="5">
    <source>
        <dbReference type="Proteomes" id="UP000614287"/>
    </source>
</evidence>
<protein>
    <recommendedName>
        <fullName evidence="3">Transglycosylase SLT domain-containing protein</fullName>
    </recommendedName>
</protein>
<dbReference type="Gene3D" id="1.10.530.10">
    <property type="match status" value="1"/>
</dbReference>